<dbReference type="EMBL" id="CP004885">
    <property type="protein sequence ID" value="AGX86406.1"/>
    <property type="molecule type" value="Genomic_DNA"/>
</dbReference>
<keyword evidence="2" id="KW-1185">Reference proteome</keyword>
<dbReference type="Gene3D" id="2.60.120.1140">
    <property type="entry name" value="Protein of unknown function DUF192"/>
    <property type="match status" value="1"/>
</dbReference>
<dbReference type="KEGG" id="cbx:Cenrod_0282"/>
<dbReference type="AlphaFoldDB" id="U5N4K9"/>
<gene>
    <name evidence="1" type="ORF">Cenrod_0282</name>
</gene>
<protein>
    <recommendedName>
        <fullName evidence="3">DUF192 domain-containing protein</fullName>
    </recommendedName>
</protein>
<sequence>MHRIDAQVAADPVQRELGLMYRRYMPKNEGMLFVFERPTIQCFWMRNTVLPLTVAFVAEDGTIVQFADMEPLSNRSHCSRVAVRYVLEMHQGWFAQRGIREGMRIHGGPFDP</sequence>
<dbReference type="eggNOG" id="COG1430">
    <property type="taxonomic scope" value="Bacteria"/>
</dbReference>
<evidence type="ECO:0000313" key="1">
    <source>
        <dbReference type="EMBL" id="AGX86406.1"/>
    </source>
</evidence>
<evidence type="ECO:0000313" key="2">
    <source>
        <dbReference type="Proteomes" id="UP000017184"/>
    </source>
</evidence>
<proteinExistence type="predicted"/>
<dbReference type="InterPro" id="IPR038695">
    <property type="entry name" value="Saro_0823-like_sf"/>
</dbReference>
<evidence type="ECO:0008006" key="3">
    <source>
        <dbReference type="Google" id="ProtNLM"/>
    </source>
</evidence>
<dbReference type="HOGENOM" id="CLU_097039_0_1_4"/>
<dbReference type="Pfam" id="PF02643">
    <property type="entry name" value="DUF192"/>
    <property type="match status" value="1"/>
</dbReference>
<name>U5N4K9_9BURK</name>
<dbReference type="OrthoDB" id="5526466at2"/>
<dbReference type="PANTHER" id="PTHR37953:SF1">
    <property type="entry name" value="UPF0127 PROTEIN MJ1496"/>
    <property type="match status" value="1"/>
</dbReference>
<dbReference type="InterPro" id="IPR003795">
    <property type="entry name" value="DUF192"/>
</dbReference>
<dbReference type="PANTHER" id="PTHR37953">
    <property type="entry name" value="UPF0127 PROTEIN MJ1496"/>
    <property type="match status" value="1"/>
</dbReference>
<dbReference type="Proteomes" id="UP000017184">
    <property type="component" value="Chromosome"/>
</dbReference>
<reference evidence="1 2" key="1">
    <citation type="journal article" date="2013" name="Genome Biol.">
        <title>Genomic analysis reveals key aspects of prokaryotic symbiosis in the phototrophic consortium "Chlorochromatium aggregatum".</title>
        <authorList>
            <person name="Liu Z."/>
            <person name="Muller J."/>
            <person name="Li T."/>
            <person name="Alvey R.M."/>
            <person name="Vogl K."/>
            <person name="Frigaard N.U."/>
            <person name="Rockwell N.C."/>
            <person name="Boyd E.S."/>
            <person name="Tomsho L.P."/>
            <person name="Schuster S.C."/>
            <person name="Henke P."/>
            <person name="Rohde M."/>
            <person name="Overmann J."/>
            <person name="Bryant D.A."/>
        </authorList>
    </citation>
    <scope>NUCLEOTIDE SEQUENCE [LARGE SCALE GENOMIC DNA]</scope>
    <source>
        <strain evidence="1">CR</strain>
    </source>
</reference>
<accession>U5N4K9</accession>
<organism evidence="1 2">
    <name type="scientific">Candidatus Symbiobacter mobilis CR</name>
    <dbReference type="NCBI Taxonomy" id="946483"/>
    <lineage>
        <taxon>Bacteria</taxon>
        <taxon>Pseudomonadati</taxon>
        <taxon>Pseudomonadota</taxon>
        <taxon>Betaproteobacteria</taxon>
        <taxon>Burkholderiales</taxon>
        <taxon>Comamonadaceae</taxon>
    </lineage>
</organism>